<reference evidence="1" key="1">
    <citation type="submission" date="2022-04" db="EMBL/GenBank/DDBJ databases">
        <title>Jade perch genome.</title>
        <authorList>
            <person name="Chao B."/>
        </authorList>
    </citation>
    <scope>NUCLEOTIDE SEQUENCE</scope>
    <source>
        <strain evidence="1">CB-2022</strain>
    </source>
</reference>
<proteinExistence type="predicted"/>
<gene>
    <name evidence="1" type="ORF">L3Q82_002568</name>
</gene>
<organism evidence="1 2">
    <name type="scientific">Scortum barcoo</name>
    <name type="common">barcoo grunter</name>
    <dbReference type="NCBI Taxonomy" id="214431"/>
    <lineage>
        <taxon>Eukaryota</taxon>
        <taxon>Metazoa</taxon>
        <taxon>Chordata</taxon>
        <taxon>Craniata</taxon>
        <taxon>Vertebrata</taxon>
        <taxon>Euteleostomi</taxon>
        <taxon>Actinopterygii</taxon>
        <taxon>Neopterygii</taxon>
        <taxon>Teleostei</taxon>
        <taxon>Neoteleostei</taxon>
        <taxon>Acanthomorphata</taxon>
        <taxon>Eupercaria</taxon>
        <taxon>Centrarchiformes</taxon>
        <taxon>Terapontoidei</taxon>
        <taxon>Terapontidae</taxon>
        <taxon>Scortum</taxon>
    </lineage>
</organism>
<comment type="caution">
    <text evidence="1">The sequence shown here is derived from an EMBL/GenBank/DDBJ whole genome shotgun (WGS) entry which is preliminary data.</text>
</comment>
<accession>A0ACB8VTN5</accession>
<sequence length="322" mass="35494">MDPADADTVRSALTAQGTKLQHQETKLNTITAGVQQLTDRQAELQMEVAKQVNRLTAQLQLVVSRLEGLAPPMPATPAPAQPSAPSPPTSASPHPVRLAPPEKFSGESGECRPFLVQCDLHFKNDPDAFASEQAWVAFMVPHLTGRAAAWATAEWARGAAVCQNVKDFSQTLSRMFDHTSPAREASRALFSLRQRNWKVMDYAIEFRTLAADSGWGDVVIRDAFVTRLTEEIKDHLAPMELPGNFESLVDMATRIDNCREGAREASSKGSEVLRGLGGRYAVPVSTEDPSRPCPRLQRPLLLWRNPCSWAGQNWLQRNDTEG</sequence>
<keyword evidence="2" id="KW-1185">Reference proteome</keyword>
<evidence type="ECO:0000313" key="2">
    <source>
        <dbReference type="Proteomes" id="UP000831701"/>
    </source>
</evidence>
<evidence type="ECO:0000313" key="1">
    <source>
        <dbReference type="EMBL" id="KAI3359067.1"/>
    </source>
</evidence>
<name>A0ACB8VTN5_9TELE</name>
<dbReference type="Proteomes" id="UP000831701">
    <property type="component" value="Chromosome 17"/>
</dbReference>
<protein>
    <submittedName>
        <fullName evidence="1">Uncharacterized protein</fullName>
    </submittedName>
</protein>
<dbReference type="EMBL" id="CM041547">
    <property type="protein sequence ID" value="KAI3359067.1"/>
    <property type="molecule type" value="Genomic_DNA"/>
</dbReference>